<protein>
    <recommendedName>
        <fullName evidence="9">DUF423 domain-containing protein</fullName>
    </recommendedName>
</protein>
<accession>A0ABS1CH10</accession>
<reference evidence="7 8" key="1">
    <citation type="journal article" date="2020" name="Microorganisms">
        <title>Osmotic Adaptation and Compatible Solute Biosynthesis of Phototrophic Bacteria as Revealed from Genome Analyses.</title>
        <authorList>
            <person name="Imhoff J.F."/>
            <person name="Rahn T."/>
            <person name="Kunzel S."/>
            <person name="Keller A."/>
            <person name="Neulinger S.C."/>
        </authorList>
    </citation>
    <scope>NUCLEOTIDE SEQUENCE [LARGE SCALE GENOMIC DNA]</scope>
    <source>
        <strain evidence="7 8">DSM 6210</strain>
    </source>
</reference>
<dbReference type="PANTHER" id="PTHR43461">
    <property type="entry name" value="TRANSMEMBRANE PROTEIN 256"/>
    <property type="match status" value="1"/>
</dbReference>
<evidence type="ECO:0000256" key="2">
    <source>
        <dbReference type="ARBA" id="ARBA00009694"/>
    </source>
</evidence>
<dbReference type="Proteomes" id="UP000748752">
    <property type="component" value="Unassembled WGS sequence"/>
</dbReference>
<dbReference type="RefSeq" id="WP_200236980.1">
    <property type="nucleotide sequence ID" value="NZ_NRRV01000022.1"/>
</dbReference>
<dbReference type="InterPro" id="IPR006696">
    <property type="entry name" value="DUF423"/>
</dbReference>
<sequence>MNRSLLVIAALFGLVAVLFGAFGAHGLEGKVSAERLAVWETGAHYLGWHATTLLAVALLGAHRSGTLLSVAGWALAAGAAVFSGSLFLLVLTDTPVWGAVTPFGGLALAVGWGALALAAVFGRERGAG</sequence>
<feature type="transmembrane region" description="Helical" evidence="6">
    <location>
        <begin position="103"/>
        <end position="122"/>
    </location>
</feature>
<evidence type="ECO:0000256" key="3">
    <source>
        <dbReference type="ARBA" id="ARBA00022692"/>
    </source>
</evidence>
<feature type="transmembrane region" description="Helical" evidence="6">
    <location>
        <begin position="42"/>
        <end position="60"/>
    </location>
</feature>
<evidence type="ECO:0000313" key="8">
    <source>
        <dbReference type="Proteomes" id="UP000748752"/>
    </source>
</evidence>
<organism evidence="7 8">
    <name type="scientific">Thiohalocapsa halophila</name>
    <dbReference type="NCBI Taxonomy" id="69359"/>
    <lineage>
        <taxon>Bacteria</taxon>
        <taxon>Pseudomonadati</taxon>
        <taxon>Pseudomonadota</taxon>
        <taxon>Gammaproteobacteria</taxon>
        <taxon>Chromatiales</taxon>
        <taxon>Chromatiaceae</taxon>
        <taxon>Thiohalocapsa</taxon>
    </lineage>
</organism>
<dbReference type="PANTHER" id="PTHR43461:SF1">
    <property type="entry name" value="TRANSMEMBRANE PROTEIN 256"/>
    <property type="match status" value="1"/>
</dbReference>
<evidence type="ECO:0000256" key="1">
    <source>
        <dbReference type="ARBA" id="ARBA00004141"/>
    </source>
</evidence>
<feature type="transmembrane region" description="Helical" evidence="6">
    <location>
        <begin position="67"/>
        <end position="91"/>
    </location>
</feature>
<evidence type="ECO:0008006" key="9">
    <source>
        <dbReference type="Google" id="ProtNLM"/>
    </source>
</evidence>
<dbReference type="EMBL" id="NRRV01000022">
    <property type="protein sequence ID" value="MBK1631188.1"/>
    <property type="molecule type" value="Genomic_DNA"/>
</dbReference>
<keyword evidence="5 6" id="KW-0472">Membrane</keyword>
<keyword evidence="8" id="KW-1185">Reference proteome</keyword>
<comment type="caution">
    <text evidence="7">The sequence shown here is derived from an EMBL/GenBank/DDBJ whole genome shotgun (WGS) entry which is preliminary data.</text>
</comment>
<gene>
    <name evidence="7" type="ORF">CKO31_10645</name>
</gene>
<proteinExistence type="inferred from homology"/>
<evidence type="ECO:0000256" key="4">
    <source>
        <dbReference type="ARBA" id="ARBA00022989"/>
    </source>
</evidence>
<evidence type="ECO:0000256" key="5">
    <source>
        <dbReference type="ARBA" id="ARBA00023136"/>
    </source>
</evidence>
<comment type="similarity">
    <text evidence="2">Belongs to the UPF0382 family.</text>
</comment>
<name>A0ABS1CH10_9GAMM</name>
<comment type="subcellular location">
    <subcellularLocation>
        <location evidence="1">Membrane</location>
        <topology evidence="1">Multi-pass membrane protein</topology>
    </subcellularLocation>
</comment>
<keyword evidence="4 6" id="KW-1133">Transmembrane helix</keyword>
<dbReference type="Pfam" id="PF04241">
    <property type="entry name" value="DUF423"/>
    <property type="match status" value="1"/>
</dbReference>
<keyword evidence="3 6" id="KW-0812">Transmembrane</keyword>
<evidence type="ECO:0000256" key="6">
    <source>
        <dbReference type="SAM" id="Phobius"/>
    </source>
</evidence>
<evidence type="ECO:0000313" key="7">
    <source>
        <dbReference type="EMBL" id="MBK1631188.1"/>
    </source>
</evidence>